<dbReference type="PATRIC" id="fig|1217799.6.peg.1199"/>
<dbReference type="AlphaFoldDB" id="A0A0W0GIB6"/>
<dbReference type="RefSeq" id="WP_244881583.1">
    <property type="nucleotide sequence ID" value="NZ_KQ758903.1"/>
</dbReference>
<accession>A0A0W0GIB6</accession>
<sequence>MRWEWAPMGWFFDSWFGIIVFVISLAVYALPTIIAVAQHHHNALAIILVNFFLGWTFLGWVAALIWAVKK</sequence>
<evidence type="ECO:0000313" key="2">
    <source>
        <dbReference type="EMBL" id="KTB48313.1"/>
    </source>
</evidence>
<dbReference type="EMBL" id="LFDV01000002">
    <property type="protein sequence ID" value="KTB48313.1"/>
    <property type="molecule type" value="Genomic_DNA"/>
</dbReference>
<keyword evidence="3" id="KW-1185">Reference proteome</keyword>
<reference evidence="2 3" key="1">
    <citation type="submission" date="2015-06" db="EMBL/GenBank/DDBJ databases">
        <title>Genome sequence of the organohalide-respiring Dehalogenimonas alkenigignens type strain (IP3-3T).</title>
        <authorList>
            <person name="Key T.A."/>
            <person name="Richmond D.P."/>
            <person name="Bowman K.S."/>
            <person name="Cho Y.-J."/>
            <person name="Chun J."/>
            <person name="da Costa M.S."/>
            <person name="Rainey F.A."/>
            <person name="Moe W.M."/>
        </authorList>
    </citation>
    <scope>NUCLEOTIDE SEQUENCE [LARGE SCALE GENOMIC DNA]</scope>
    <source>
        <strain evidence="2 3">IP3-3</strain>
    </source>
</reference>
<name>A0A0W0GIB6_9CHLR</name>
<dbReference type="Proteomes" id="UP000053947">
    <property type="component" value="Unassembled WGS sequence"/>
</dbReference>
<dbReference type="Pfam" id="PF14373">
    <property type="entry name" value="Imm_superinfect"/>
    <property type="match status" value="1"/>
</dbReference>
<dbReference type="InterPro" id="IPR016410">
    <property type="entry name" value="Phage_imm"/>
</dbReference>
<feature type="transmembrane region" description="Helical" evidence="1">
    <location>
        <begin position="15"/>
        <end position="37"/>
    </location>
</feature>
<evidence type="ECO:0000313" key="3">
    <source>
        <dbReference type="Proteomes" id="UP000053947"/>
    </source>
</evidence>
<keyword evidence="1" id="KW-0812">Transmembrane</keyword>
<feature type="transmembrane region" description="Helical" evidence="1">
    <location>
        <begin position="44"/>
        <end position="68"/>
    </location>
</feature>
<comment type="caution">
    <text evidence="2">The sequence shown here is derived from an EMBL/GenBank/DDBJ whole genome shotgun (WGS) entry which is preliminary data.</text>
</comment>
<protein>
    <submittedName>
        <fullName evidence="2">T4 immunity holin family protein</fullName>
    </submittedName>
</protein>
<keyword evidence="1" id="KW-0472">Membrane</keyword>
<proteinExistence type="predicted"/>
<organism evidence="2 3">
    <name type="scientific">Dehalogenimonas alkenigignens</name>
    <dbReference type="NCBI Taxonomy" id="1217799"/>
    <lineage>
        <taxon>Bacteria</taxon>
        <taxon>Bacillati</taxon>
        <taxon>Chloroflexota</taxon>
        <taxon>Dehalococcoidia</taxon>
        <taxon>Dehalococcoidales</taxon>
        <taxon>Dehalococcoidaceae</taxon>
        <taxon>Dehalogenimonas</taxon>
    </lineage>
</organism>
<evidence type="ECO:0000256" key="1">
    <source>
        <dbReference type="SAM" id="Phobius"/>
    </source>
</evidence>
<gene>
    <name evidence="2" type="ORF">DEALK_11590</name>
</gene>
<keyword evidence="1" id="KW-1133">Transmembrane helix</keyword>